<name>A0A8D8RTQ1_9HEMI</name>
<dbReference type="EMBL" id="HBUF01186525">
    <property type="protein sequence ID" value="CAG6656901.1"/>
    <property type="molecule type" value="Transcribed_RNA"/>
</dbReference>
<feature type="signal peptide" evidence="3">
    <location>
        <begin position="1"/>
        <end position="17"/>
    </location>
</feature>
<dbReference type="PANTHER" id="PTHR10380">
    <property type="entry name" value="CUTICLE PROTEIN"/>
    <property type="match status" value="1"/>
</dbReference>
<dbReference type="GO" id="GO:0062129">
    <property type="term" value="C:chitin-based extracellular matrix"/>
    <property type="evidence" value="ECO:0007669"/>
    <property type="project" value="TreeGrafter"/>
</dbReference>
<evidence type="ECO:0000256" key="2">
    <source>
        <dbReference type="PROSITE-ProRule" id="PRU00497"/>
    </source>
</evidence>
<proteinExistence type="predicted"/>
<sequence>MNSFAVVISAILALAAAETVIQKNHPNGAWEVRLTSDGNQNQFYQQPIPIAFQQQPPRPTFVLQSDEIPATPTRYQPIPIVSQSEIHHPDGGFQLAYQSADGQSFSEQGKLRRNFENDGNVVVKSGQYAYTAPDGTPIALTWVADENGFKATGAHLPKAPAAL</sequence>
<keyword evidence="1 2" id="KW-0193">Cuticle</keyword>
<protein>
    <submittedName>
        <fullName evidence="4">Endocuticle structural glycoprotein SgAbd-2</fullName>
    </submittedName>
</protein>
<evidence type="ECO:0000256" key="1">
    <source>
        <dbReference type="ARBA" id="ARBA00022460"/>
    </source>
</evidence>
<evidence type="ECO:0000313" key="4">
    <source>
        <dbReference type="EMBL" id="CAG6656901.1"/>
    </source>
</evidence>
<organism evidence="4">
    <name type="scientific">Cacopsylla melanoneura</name>
    <dbReference type="NCBI Taxonomy" id="428564"/>
    <lineage>
        <taxon>Eukaryota</taxon>
        <taxon>Metazoa</taxon>
        <taxon>Ecdysozoa</taxon>
        <taxon>Arthropoda</taxon>
        <taxon>Hexapoda</taxon>
        <taxon>Insecta</taxon>
        <taxon>Pterygota</taxon>
        <taxon>Neoptera</taxon>
        <taxon>Paraneoptera</taxon>
        <taxon>Hemiptera</taxon>
        <taxon>Sternorrhyncha</taxon>
        <taxon>Psylloidea</taxon>
        <taxon>Psyllidae</taxon>
        <taxon>Psyllinae</taxon>
        <taxon>Cacopsylla</taxon>
    </lineage>
</organism>
<feature type="chain" id="PRO_5034210789" evidence="3">
    <location>
        <begin position="18"/>
        <end position="163"/>
    </location>
</feature>
<accession>A0A8D8RTQ1</accession>
<dbReference type="PROSITE" id="PS51155">
    <property type="entry name" value="CHIT_BIND_RR_2"/>
    <property type="match status" value="1"/>
</dbReference>
<dbReference type="Pfam" id="PF00379">
    <property type="entry name" value="Chitin_bind_4"/>
    <property type="match status" value="1"/>
</dbReference>
<dbReference type="AlphaFoldDB" id="A0A8D8RTQ1"/>
<dbReference type="InterPro" id="IPR000618">
    <property type="entry name" value="Insect_cuticle"/>
</dbReference>
<dbReference type="GO" id="GO:0008010">
    <property type="term" value="F:structural constituent of chitin-based larval cuticle"/>
    <property type="evidence" value="ECO:0007669"/>
    <property type="project" value="TreeGrafter"/>
</dbReference>
<dbReference type="InterPro" id="IPR050468">
    <property type="entry name" value="Cuticle_Struct_Prot"/>
</dbReference>
<dbReference type="PANTHER" id="PTHR10380:SF173">
    <property type="entry name" value="CUTICULAR PROTEIN 47EF, ISOFORM C-RELATED"/>
    <property type="match status" value="1"/>
</dbReference>
<evidence type="ECO:0000256" key="3">
    <source>
        <dbReference type="SAM" id="SignalP"/>
    </source>
</evidence>
<keyword evidence="3" id="KW-0732">Signal</keyword>
<reference evidence="4" key="1">
    <citation type="submission" date="2021-05" db="EMBL/GenBank/DDBJ databases">
        <authorList>
            <person name="Alioto T."/>
            <person name="Alioto T."/>
            <person name="Gomez Garrido J."/>
        </authorList>
    </citation>
    <scope>NUCLEOTIDE SEQUENCE</scope>
</reference>